<evidence type="ECO:0000256" key="2">
    <source>
        <dbReference type="ARBA" id="ARBA00006898"/>
    </source>
</evidence>
<comment type="subcellular location">
    <subcellularLocation>
        <location evidence="1">Nucleus</location>
    </subcellularLocation>
</comment>
<evidence type="ECO:0000256" key="6">
    <source>
        <dbReference type="ARBA" id="ARBA00023242"/>
    </source>
</evidence>
<dbReference type="PANTHER" id="PTHR15561">
    <property type="entry name" value="CALCITONIN GENE-RELATED PEPTIDE-RECEPTOR COMPONENT PROTEIN"/>
    <property type="match status" value="1"/>
</dbReference>
<dbReference type="SMART" id="SM00657">
    <property type="entry name" value="RPOL4c"/>
    <property type="match status" value="1"/>
</dbReference>
<dbReference type="GO" id="GO:0005666">
    <property type="term" value="C:RNA polymerase III complex"/>
    <property type="evidence" value="ECO:0007669"/>
    <property type="project" value="InterPro"/>
</dbReference>
<dbReference type="PANTHER" id="PTHR15561:SF0">
    <property type="entry name" value="DNA-DIRECTED RNA POLYMERASE III SUBUNIT RPC9"/>
    <property type="match status" value="1"/>
</dbReference>
<name>A0A371EVT5_MUCPR</name>
<keyword evidence="4 9" id="KW-0240">DNA-directed RNA polymerase</keyword>
<dbReference type="InterPro" id="IPR005574">
    <property type="entry name" value="Rpb4/RPC9"/>
</dbReference>
<protein>
    <recommendedName>
        <fullName evidence="3">DNA-directed RNA polymerase III subunit RPC9</fullName>
    </recommendedName>
</protein>
<dbReference type="EMBL" id="QJKJ01011829">
    <property type="protein sequence ID" value="RDX70123.1"/>
    <property type="molecule type" value="Genomic_DNA"/>
</dbReference>
<dbReference type="GO" id="GO:0006384">
    <property type="term" value="P:transcription initiation at RNA polymerase III promoter"/>
    <property type="evidence" value="ECO:0007669"/>
    <property type="project" value="InterPro"/>
</dbReference>
<dbReference type="Proteomes" id="UP000257109">
    <property type="component" value="Unassembled WGS sequence"/>
</dbReference>
<feature type="non-terminal residue" evidence="9">
    <location>
        <position position="237"/>
    </location>
</feature>
<dbReference type="AlphaFoldDB" id="A0A371EVT5"/>
<comment type="similarity">
    <text evidence="2">Belongs to the eukaryotic RPC9 RNA polymerase subunit family.</text>
</comment>
<dbReference type="GO" id="GO:0000166">
    <property type="term" value="F:nucleotide binding"/>
    <property type="evidence" value="ECO:0007669"/>
    <property type="project" value="InterPro"/>
</dbReference>
<organism evidence="9 10">
    <name type="scientific">Mucuna pruriens</name>
    <name type="common">Velvet bean</name>
    <name type="synonym">Dolichos pruriens</name>
    <dbReference type="NCBI Taxonomy" id="157652"/>
    <lineage>
        <taxon>Eukaryota</taxon>
        <taxon>Viridiplantae</taxon>
        <taxon>Streptophyta</taxon>
        <taxon>Embryophyta</taxon>
        <taxon>Tracheophyta</taxon>
        <taxon>Spermatophyta</taxon>
        <taxon>Magnoliopsida</taxon>
        <taxon>eudicotyledons</taxon>
        <taxon>Gunneridae</taxon>
        <taxon>Pentapetalae</taxon>
        <taxon>rosids</taxon>
        <taxon>fabids</taxon>
        <taxon>Fabales</taxon>
        <taxon>Fabaceae</taxon>
        <taxon>Papilionoideae</taxon>
        <taxon>50 kb inversion clade</taxon>
        <taxon>NPAAA clade</taxon>
        <taxon>indigoferoid/millettioid clade</taxon>
        <taxon>Phaseoleae</taxon>
        <taxon>Mucuna</taxon>
    </lineage>
</organism>
<feature type="compositionally biased region" description="Basic and acidic residues" evidence="7">
    <location>
        <begin position="201"/>
        <end position="220"/>
    </location>
</feature>
<proteinExistence type="inferred from homology"/>
<dbReference type="Gene3D" id="1.20.1250.40">
    <property type="match status" value="1"/>
</dbReference>
<comment type="caution">
    <text evidence="9">The sequence shown here is derived from an EMBL/GenBank/DDBJ whole genome shotgun (WGS) entry which is preliminary data.</text>
</comment>
<keyword evidence="10" id="KW-1185">Reference proteome</keyword>
<sequence length="237" mass="26751">MKKRRNSIFVAPQCHSATLHRYRGRSEAKETLSLYTLPSSLEANAGALVNFEVLDFLRAKGASKDPTRVIAKVVQSEYKFLMMTILFKVLSVDNLYLHQVYDYLVNTAASVQTRENVNEFLTGVKQHDLAKAEVLNIINIRPAADVEIFPVSIKIMIFSYMLLLSAELEIIENCEERFPDEEVIEIVELVKKTLPPPVNKTPEEITKGDKDTSTVKEGKVNEISQDQNEGAEQMDTS</sequence>
<evidence type="ECO:0000313" key="10">
    <source>
        <dbReference type="Proteomes" id="UP000257109"/>
    </source>
</evidence>
<dbReference type="Pfam" id="PF03874">
    <property type="entry name" value="RNA_pol_Rpb4"/>
    <property type="match status" value="1"/>
</dbReference>
<dbReference type="InterPro" id="IPR038846">
    <property type="entry name" value="RPC9"/>
</dbReference>
<feature type="domain" description="RNA polymerase Rpb4/RPC9 core" evidence="8">
    <location>
        <begin position="40"/>
        <end position="197"/>
    </location>
</feature>
<dbReference type="STRING" id="157652.A0A371EVT5"/>
<evidence type="ECO:0000256" key="7">
    <source>
        <dbReference type="SAM" id="MobiDB-lite"/>
    </source>
</evidence>
<keyword evidence="6" id="KW-0539">Nucleus</keyword>
<accession>A0A371EVT5</accession>
<dbReference type="InterPro" id="IPR010997">
    <property type="entry name" value="HRDC-like_sf"/>
</dbReference>
<dbReference type="InterPro" id="IPR038324">
    <property type="entry name" value="Rpb4/RPC9_sf"/>
</dbReference>
<evidence type="ECO:0000256" key="4">
    <source>
        <dbReference type="ARBA" id="ARBA00022478"/>
    </source>
</evidence>
<evidence type="ECO:0000313" key="9">
    <source>
        <dbReference type="EMBL" id="RDX70123.1"/>
    </source>
</evidence>
<evidence type="ECO:0000259" key="8">
    <source>
        <dbReference type="SMART" id="SM00657"/>
    </source>
</evidence>
<gene>
    <name evidence="9" type="primary">CRCP</name>
    <name evidence="9" type="ORF">CR513_50668</name>
</gene>
<keyword evidence="5" id="KW-0804">Transcription</keyword>
<reference evidence="9" key="1">
    <citation type="submission" date="2018-05" db="EMBL/GenBank/DDBJ databases">
        <title>Draft genome of Mucuna pruriens seed.</title>
        <authorList>
            <person name="Nnadi N.E."/>
            <person name="Vos R."/>
            <person name="Hasami M.H."/>
            <person name="Devisetty U.K."/>
            <person name="Aguiy J.C."/>
        </authorList>
    </citation>
    <scope>NUCLEOTIDE SEQUENCE [LARGE SCALE GENOMIC DNA]</scope>
    <source>
        <strain evidence="9">JCA_2017</strain>
    </source>
</reference>
<dbReference type="OrthoDB" id="1746530at2759"/>
<feature type="compositionally biased region" description="Polar residues" evidence="7">
    <location>
        <begin position="222"/>
        <end position="237"/>
    </location>
</feature>
<dbReference type="InterPro" id="IPR006590">
    <property type="entry name" value="RNA_pol_Rpb4/RPC9_core"/>
</dbReference>
<evidence type="ECO:0000256" key="5">
    <source>
        <dbReference type="ARBA" id="ARBA00023163"/>
    </source>
</evidence>
<feature type="region of interest" description="Disordered" evidence="7">
    <location>
        <begin position="195"/>
        <end position="237"/>
    </location>
</feature>
<evidence type="ECO:0000256" key="3">
    <source>
        <dbReference type="ARBA" id="ARBA00016672"/>
    </source>
</evidence>
<evidence type="ECO:0000256" key="1">
    <source>
        <dbReference type="ARBA" id="ARBA00004123"/>
    </source>
</evidence>
<dbReference type="SUPFAM" id="SSF47819">
    <property type="entry name" value="HRDC-like"/>
    <property type="match status" value="1"/>
</dbReference>